<evidence type="ECO:0000313" key="2">
    <source>
        <dbReference type="EMBL" id="MCQ4167515.1"/>
    </source>
</evidence>
<comment type="caution">
    <text evidence="2">The sequence shown here is derived from an EMBL/GenBank/DDBJ whole genome shotgun (WGS) entry which is preliminary data.</text>
</comment>
<feature type="signal peptide" evidence="1">
    <location>
        <begin position="1"/>
        <end position="21"/>
    </location>
</feature>
<keyword evidence="1" id="KW-0732">Signal</keyword>
<feature type="chain" id="PRO_5047175375" description="Polymer-forming cytoskeletal protein" evidence="1">
    <location>
        <begin position="22"/>
        <end position="220"/>
    </location>
</feature>
<evidence type="ECO:0000256" key="1">
    <source>
        <dbReference type="SAM" id="SignalP"/>
    </source>
</evidence>
<dbReference type="InterPro" id="IPR012332">
    <property type="entry name" value="Autotransporter_pectin_lyase_C"/>
</dbReference>
<proteinExistence type="predicted"/>
<evidence type="ECO:0000313" key="3">
    <source>
        <dbReference type="Proteomes" id="UP001165498"/>
    </source>
</evidence>
<protein>
    <recommendedName>
        <fullName evidence="4">Polymer-forming cytoskeletal protein</fullName>
    </recommendedName>
</protein>
<accession>A0ABT1QYZ2</accession>
<keyword evidence="3" id="KW-1185">Reference proteome</keyword>
<evidence type="ECO:0008006" key="4">
    <source>
        <dbReference type="Google" id="ProtNLM"/>
    </source>
</evidence>
<dbReference type="Proteomes" id="UP001165498">
    <property type="component" value="Unassembled WGS sequence"/>
</dbReference>
<dbReference type="RefSeq" id="WP_255916701.1">
    <property type="nucleotide sequence ID" value="NZ_JANFQO010000033.1"/>
</dbReference>
<dbReference type="EMBL" id="JANFQO010000033">
    <property type="protein sequence ID" value="MCQ4167515.1"/>
    <property type="molecule type" value="Genomic_DNA"/>
</dbReference>
<reference evidence="2" key="1">
    <citation type="submission" date="2022-07" db="EMBL/GenBank/DDBJ databases">
        <title>Tahibacter sp., a new gammaproteobacterium isolated from the silt sample collected at pig farm.</title>
        <authorList>
            <person name="Chen H."/>
        </authorList>
    </citation>
    <scope>NUCLEOTIDE SEQUENCE</scope>
    <source>
        <strain evidence="2">P2K</strain>
    </source>
</reference>
<dbReference type="Gene3D" id="2.160.20.20">
    <property type="match status" value="1"/>
</dbReference>
<name>A0ABT1QYZ2_9GAMM</name>
<gene>
    <name evidence="2" type="ORF">NM961_22610</name>
</gene>
<organism evidence="2 3">
    <name type="scientific">Tahibacter harae</name>
    <dbReference type="NCBI Taxonomy" id="2963937"/>
    <lineage>
        <taxon>Bacteria</taxon>
        <taxon>Pseudomonadati</taxon>
        <taxon>Pseudomonadota</taxon>
        <taxon>Gammaproteobacteria</taxon>
        <taxon>Lysobacterales</taxon>
        <taxon>Rhodanobacteraceae</taxon>
        <taxon>Tahibacter</taxon>
    </lineage>
</organism>
<sequence>MSMRTLAFAVCIALSATAAQAGSTGPDIDKVNGSIRLEEGQLGGDLETVNGSIYLGNHAKADSADTVNGSIELGDDTEARSLETVNGAISLGQRARVSGDIESVNGAITLERGADVKGKLSNVNGRIRTESARVGGDIETVAGDIDIGADSRIDGGILVEKPSGWSWGKQKNPRVVIGPNAVVTGRLVFHRDVDLFISDSAKVGAIEGATARRFSGSSPN</sequence>